<keyword evidence="1" id="KW-0121">Carboxypeptidase</keyword>
<evidence type="ECO:0000256" key="9">
    <source>
        <dbReference type="SAM" id="MobiDB-lite"/>
    </source>
</evidence>
<dbReference type="InterPro" id="IPR012338">
    <property type="entry name" value="Beta-lactam/transpept-like"/>
</dbReference>
<keyword evidence="2" id="KW-0645">Protease</keyword>
<evidence type="ECO:0000313" key="12">
    <source>
        <dbReference type="EMBL" id="MBY8884071.1"/>
    </source>
</evidence>
<feature type="domain" description="Penicillin-binding protein transpeptidase" evidence="10">
    <location>
        <begin position="300"/>
        <end position="544"/>
    </location>
</feature>
<keyword evidence="3" id="KW-0328">Glycosyltransferase</keyword>
<dbReference type="SUPFAM" id="SSF56601">
    <property type="entry name" value="beta-lactamase/transpeptidase-like"/>
    <property type="match status" value="1"/>
</dbReference>
<dbReference type="EMBL" id="JAINVZ010000002">
    <property type="protein sequence ID" value="MBY8884071.1"/>
    <property type="molecule type" value="Genomic_DNA"/>
</dbReference>
<keyword evidence="5" id="KW-0378">Hydrolase</keyword>
<name>A0ABS7QMT1_9ACTN</name>
<dbReference type="InterPro" id="IPR023346">
    <property type="entry name" value="Lysozyme-like_dom_sf"/>
</dbReference>
<feature type="compositionally biased region" description="Gly residues" evidence="9">
    <location>
        <begin position="677"/>
        <end position="691"/>
    </location>
</feature>
<dbReference type="Pfam" id="PF00905">
    <property type="entry name" value="Transpeptidase"/>
    <property type="match status" value="1"/>
</dbReference>
<reference evidence="12 13" key="1">
    <citation type="submission" date="2021-08" db="EMBL/GenBank/DDBJ databases">
        <title>Streptomyces sp. PTM05 isolated from lichen.</title>
        <authorList>
            <person name="Somphong A."/>
            <person name="Phongsopitanun W."/>
            <person name="Tanasupawat S."/>
        </authorList>
    </citation>
    <scope>NUCLEOTIDE SEQUENCE [LARGE SCALE GENOMIC DNA]</scope>
    <source>
        <strain evidence="12 13">Ptm05</strain>
    </source>
</reference>
<protein>
    <submittedName>
        <fullName evidence="12">Transglycosylase domain-containing protein</fullName>
    </submittedName>
</protein>
<evidence type="ECO:0000256" key="8">
    <source>
        <dbReference type="ARBA" id="ARBA00049902"/>
    </source>
</evidence>
<feature type="compositionally biased region" description="Low complexity" evidence="9">
    <location>
        <begin position="628"/>
        <end position="647"/>
    </location>
</feature>
<dbReference type="Gene3D" id="3.40.710.10">
    <property type="entry name" value="DD-peptidase/beta-lactamase superfamily"/>
    <property type="match status" value="1"/>
</dbReference>
<keyword evidence="13" id="KW-1185">Reference proteome</keyword>
<dbReference type="Pfam" id="PF00912">
    <property type="entry name" value="Transgly"/>
    <property type="match status" value="1"/>
</dbReference>
<dbReference type="Proteomes" id="UP001198565">
    <property type="component" value="Unassembled WGS sequence"/>
</dbReference>
<evidence type="ECO:0000256" key="7">
    <source>
        <dbReference type="ARBA" id="ARBA00034000"/>
    </source>
</evidence>
<evidence type="ECO:0000256" key="5">
    <source>
        <dbReference type="ARBA" id="ARBA00022801"/>
    </source>
</evidence>
<dbReference type="InterPro" id="IPR036950">
    <property type="entry name" value="PBP_transglycosylase"/>
</dbReference>
<dbReference type="InterPro" id="IPR001460">
    <property type="entry name" value="PCN-bd_Tpept"/>
</dbReference>
<evidence type="ECO:0000256" key="6">
    <source>
        <dbReference type="ARBA" id="ARBA00023268"/>
    </source>
</evidence>
<feature type="region of interest" description="Disordered" evidence="9">
    <location>
        <begin position="511"/>
        <end position="534"/>
    </location>
</feature>
<evidence type="ECO:0000256" key="2">
    <source>
        <dbReference type="ARBA" id="ARBA00022670"/>
    </source>
</evidence>
<dbReference type="InterPro" id="IPR050396">
    <property type="entry name" value="Glycosyltr_51/Transpeptidase"/>
</dbReference>
<evidence type="ECO:0000256" key="4">
    <source>
        <dbReference type="ARBA" id="ARBA00022679"/>
    </source>
</evidence>
<evidence type="ECO:0000259" key="10">
    <source>
        <dbReference type="Pfam" id="PF00905"/>
    </source>
</evidence>
<evidence type="ECO:0000256" key="1">
    <source>
        <dbReference type="ARBA" id="ARBA00022645"/>
    </source>
</evidence>
<feature type="domain" description="Glycosyl transferase family 51" evidence="11">
    <location>
        <begin position="23"/>
        <end position="200"/>
    </location>
</feature>
<comment type="catalytic activity">
    <reaction evidence="8">
        <text>[GlcNAc-(1-&gt;4)-Mur2Ac(oyl-L-Ala-gamma-D-Glu-L-Lys-D-Ala-D-Ala)](n)-di-trans,octa-cis-undecaprenyl diphosphate + beta-D-GlcNAc-(1-&gt;4)-Mur2Ac(oyl-L-Ala-gamma-D-Glu-L-Lys-D-Ala-D-Ala)-di-trans,octa-cis-undecaprenyl diphosphate = [GlcNAc-(1-&gt;4)-Mur2Ac(oyl-L-Ala-gamma-D-Glu-L-Lys-D-Ala-D-Ala)](n+1)-di-trans,octa-cis-undecaprenyl diphosphate + di-trans,octa-cis-undecaprenyl diphosphate + H(+)</text>
        <dbReference type="Rhea" id="RHEA:23708"/>
        <dbReference type="Rhea" id="RHEA-COMP:9602"/>
        <dbReference type="Rhea" id="RHEA-COMP:9603"/>
        <dbReference type="ChEBI" id="CHEBI:15378"/>
        <dbReference type="ChEBI" id="CHEBI:58405"/>
        <dbReference type="ChEBI" id="CHEBI:60033"/>
        <dbReference type="ChEBI" id="CHEBI:78435"/>
        <dbReference type="EC" id="2.4.99.28"/>
    </reaction>
</comment>
<evidence type="ECO:0000313" key="13">
    <source>
        <dbReference type="Proteomes" id="UP001198565"/>
    </source>
</evidence>
<dbReference type="PANTHER" id="PTHR32282:SF34">
    <property type="entry name" value="PENICILLIN-BINDING PROTEIN 1A"/>
    <property type="match status" value="1"/>
</dbReference>
<proteinExistence type="predicted"/>
<keyword evidence="4" id="KW-0808">Transferase</keyword>
<dbReference type="InterPro" id="IPR001264">
    <property type="entry name" value="Glyco_trans_51"/>
</dbReference>
<dbReference type="Gene3D" id="1.10.3810.10">
    <property type="entry name" value="Biosynthetic peptidoglycan transglycosylase-like"/>
    <property type="match status" value="1"/>
</dbReference>
<dbReference type="SUPFAM" id="SSF53955">
    <property type="entry name" value="Lysozyme-like"/>
    <property type="match status" value="1"/>
</dbReference>
<keyword evidence="6" id="KW-0511">Multifunctional enzyme</keyword>
<evidence type="ECO:0000256" key="3">
    <source>
        <dbReference type="ARBA" id="ARBA00022676"/>
    </source>
</evidence>
<comment type="catalytic activity">
    <reaction evidence="7">
        <text>Preferential cleavage: (Ac)2-L-Lys-D-Ala-|-D-Ala. Also transpeptidation of peptidyl-alanyl moieties that are N-acyl substituents of D-alanine.</text>
        <dbReference type="EC" id="3.4.16.4"/>
    </reaction>
</comment>
<feature type="compositionally biased region" description="Polar residues" evidence="9">
    <location>
        <begin position="511"/>
        <end position="521"/>
    </location>
</feature>
<comment type="caution">
    <text evidence="12">The sequence shown here is derived from an EMBL/GenBank/DDBJ whole genome shotgun (WGS) entry which is preliminary data.</text>
</comment>
<dbReference type="PANTHER" id="PTHR32282">
    <property type="entry name" value="BINDING PROTEIN TRANSPEPTIDASE, PUTATIVE-RELATED"/>
    <property type="match status" value="1"/>
</dbReference>
<organism evidence="12 13">
    <name type="scientific">Streptantibioticus parmotrematis</name>
    <dbReference type="NCBI Taxonomy" id="2873249"/>
    <lineage>
        <taxon>Bacteria</taxon>
        <taxon>Bacillati</taxon>
        <taxon>Actinomycetota</taxon>
        <taxon>Actinomycetes</taxon>
        <taxon>Kitasatosporales</taxon>
        <taxon>Streptomycetaceae</taxon>
        <taxon>Streptantibioticus</taxon>
    </lineage>
</organism>
<feature type="compositionally biased region" description="Pro residues" evidence="9">
    <location>
        <begin position="648"/>
        <end position="668"/>
    </location>
</feature>
<accession>A0ABS7QMT1</accession>
<sequence length="691" mass="71433">MVDVPDANAAATAQANVYKTADGKVIARTGEINREKVPLSQIPVAVQHDFVAAENKTFYSDKGVDLKGMARGVYNTLSGHGTQGGSTITQQYVKNYYLDQNQTISRKAKELIISLKVDQEVSKSDILDGYLNTAYFGRGAYGVQAAAQAYYGVDVSKLDAEQGAYLASLVQAPSQYDWAVAGPEGKKLVTARWNYVLDNMVGMKWMDPAARAKATFPVPIAPKPLPGLTGQSGYFVELADHQLESSGAITDAQLAAGGWTITLSIDPSKQRDLQNAVKTELTSQLDPKDRKTDAAVQPGAVSVDPKTGYIVALYGGAGYTEHYVSNATRSDYQVASTFKPIAFASALENHATTQDGRPIDASTIYDGTSRRPVQGASVPFAPPNEDGVNYGNITVQKAMDDSVNSVFAQLAVDAGLDKVANTAVGLGMPSSTEGLRDGPSIALGTMGASPLTMAGIYATFDNHGQKVTPSIVKSAVRNGTPAQLSSPIGGQAVSRATADAVTSVLTGVVNSGTGSAAQQKSDVAGKTGTSDSDKSAWFTGYTPDLVTSVGLFGQDAKTGAQVTLSGAGGDGRVNGGTFPAQIWGAYTQAAISGEDAEHFDLDTDQGAGVVPDAPIPSHTPSSAPPSSPASTGPSAPTVPSHTPSTHPSEPPVPSRSPKPPVSPNPPNPTTSGQPVDPGGGGDEQQGVPGFG</sequence>
<gene>
    <name evidence="12" type="ORF">K7472_04330</name>
</gene>
<feature type="region of interest" description="Disordered" evidence="9">
    <location>
        <begin position="601"/>
        <end position="691"/>
    </location>
</feature>
<evidence type="ECO:0000259" key="11">
    <source>
        <dbReference type="Pfam" id="PF00912"/>
    </source>
</evidence>